<evidence type="ECO:0000256" key="4">
    <source>
        <dbReference type="ARBA" id="ARBA00022917"/>
    </source>
</evidence>
<keyword evidence="4 5" id="KW-0648">Protein biosynthesis</keyword>
<dbReference type="GO" id="GO:0043023">
    <property type="term" value="F:ribosomal large subunit binding"/>
    <property type="evidence" value="ECO:0007669"/>
    <property type="project" value="UniProtKB-UniRule"/>
</dbReference>
<dbReference type="Gene3D" id="1.10.8.50">
    <property type="match status" value="1"/>
</dbReference>
<protein>
    <recommendedName>
        <fullName evidence="5">Rqc2 homolog RqcH</fullName>
        <shortName evidence="5">RqcH</shortName>
    </recommendedName>
</protein>
<dbReference type="OrthoDB" id="9766163at2"/>
<keyword evidence="1 5" id="KW-0820">tRNA-binding</keyword>
<evidence type="ECO:0000313" key="7">
    <source>
        <dbReference type="EMBL" id="SER52767.1"/>
    </source>
</evidence>
<dbReference type="EMBL" id="FOGV01000002">
    <property type="protein sequence ID" value="SER52767.1"/>
    <property type="molecule type" value="Genomic_DNA"/>
</dbReference>
<dbReference type="GO" id="GO:0019843">
    <property type="term" value="F:rRNA binding"/>
    <property type="evidence" value="ECO:0007669"/>
    <property type="project" value="UniProtKB-UniRule"/>
</dbReference>
<sequence length="578" mass="65788">MSFDGTVTRAVTHELSETIQSGRITKIHQPYPTDLTVTVRAAGKNHTLFFSVNPNFARFHLTSLKFENPKEPPMFAMVLRKHLEGSILESIEQQGLERIVTFSFKGRNELGDVSYKKLTLELMGRHSNLMLIDAENNTIIDSIKHIPPSLSQYRTVLPGKAYVDPPHQGKLNPLESDETVVRRKIDYNRGKIDKQLLQTFEGLSPQTIKEIMHRAGLVNQETLPKAFTDVIEPLAKGDFTPNIVNDGNKELFSVIALTHAAGETAVFSSMQAMLDQYYEDKAERDRVRQRAHDLERFVRNEYEKNKNKIAKLTATLADTEKAEDYQKQGELLTAHIHLISPGDTEVDVIDYYDPDQGSLTIALDPQKSGPENAQALFKKYRKLLAAAKHVKKQIREAKKEMSYLDNLLQQMEQASTKDLEDIREELEQEGYLKQRASKKKAKKKPAKPQVERYVSSSGTEVYVGKNNKQNEYLTMRLARQDDTWLHTKDIPGSHVLIRSTDYDQETLIEAAQLAAYFSKGRMSGQVPVDYTLIRHVKKPNGAKPGFVTYDQQTTLFVNPDEQLVQTMRRRAAEEKARS</sequence>
<dbReference type="FunFam" id="2.30.310.10:FF:000004">
    <property type="entry name" value="Fibronectin-binding protein A"/>
    <property type="match status" value="1"/>
</dbReference>
<dbReference type="HAMAP" id="MF_00844_B">
    <property type="entry name" value="RqcH_B"/>
    <property type="match status" value="1"/>
</dbReference>
<reference evidence="8" key="1">
    <citation type="submission" date="2016-10" db="EMBL/GenBank/DDBJ databases">
        <authorList>
            <person name="de Groot N.N."/>
        </authorList>
    </citation>
    <scope>NUCLEOTIDE SEQUENCE [LARGE SCALE GENOMIC DNA]</scope>
    <source>
        <strain evidence="8">10nlg</strain>
    </source>
</reference>
<accession>A0A1H9PX39</accession>
<keyword evidence="2 5" id="KW-0699">rRNA-binding</keyword>
<dbReference type="STRING" id="1464123.SAMN05444126_10268"/>
<comment type="similarity">
    <text evidence="5">Belongs to the NEMF family.</text>
</comment>
<dbReference type="InterPro" id="IPR043682">
    <property type="entry name" value="RqcH_bacterial"/>
</dbReference>
<feature type="coiled-coil region" evidence="5">
    <location>
        <begin position="380"/>
        <end position="429"/>
    </location>
</feature>
<keyword evidence="5" id="KW-0175">Coiled coil</keyword>
<dbReference type="PANTHER" id="PTHR15239">
    <property type="entry name" value="NUCLEAR EXPORT MEDIATOR FACTOR NEMF"/>
    <property type="match status" value="1"/>
</dbReference>
<dbReference type="Pfam" id="PF05670">
    <property type="entry name" value="NFACT-R_1"/>
    <property type="match status" value="1"/>
</dbReference>
<evidence type="ECO:0000313" key="8">
    <source>
        <dbReference type="Proteomes" id="UP000199318"/>
    </source>
</evidence>
<comment type="function">
    <text evidence="5">Key component of the ribosome quality control system (RQC), a ribosome-associated complex that mediates the extraction of incompletely synthesized nascent chains from stalled ribosomes and their subsequent degradation. RqcH recruits Ala-charged tRNA, and with RqcP directs the elongation of stalled nascent chains on 50S ribosomal subunits, leading to non-templated C-terminal alanine extensions (Ala tail). The Ala tail promotes nascent chain degradation. May add between 1 and at least 8 Ala residues. Binds to stalled 50S ribosomal subunits.</text>
</comment>
<dbReference type="Proteomes" id="UP000199318">
    <property type="component" value="Unassembled WGS sequence"/>
</dbReference>
<dbReference type="Pfam" id="PF05833">
    <property type="entry name" value="NFACT_N"/>
    <property type="match status" value="1"/>
</dbReference>
<dbReference type="GO" id="GO:1990112">
    <property type="term" value="C:RQC complex"/>
    <property type="evidence" value="ECO:0007669"/>
    <property type="project" value="TreeGrafter"/>
</dbReference>
<evidence type="ECO:0000259" key="6">
    <source>
        <dbReference type="Pfam" id="PF05670"/>
    </source>
</evidence>
<dbReference type="AlphaFoldDB" id="A0A1H9PX39"/>
<evidence type="ECO:0000256" key="2">
    <source>
        <dbReference type="ARBA" id="ARBA00022730"/>
    </source>
</evidence>
<organism evidence="7 8">
    <name type="scientific">Salisediminibacterium halotolerans</name>
    <dbReference type="NCBI Taxonomy" id="517425"/>
    <lineage>
        <taxon>Bacteria</taxon>
        <taxon>Bacillati</taxon>
        <taxon>Bacillota</taxon>
        <taxon>Bacilli</taxon>
        <taxon>Bacillales</taxon>
        <taxon>Bacillaceae</taxon>
        <taxon>Salisediminibacterium</taxon>
    </lineage>
</organism>
<dbReference type="GO" id="GO:0072344">
    <property type="term" value="P:rescue of stalled ribosome"/>
    <property type="evidence" value="ECO:0007669"/>
    <property type="project" value="UniProtKB-UniRule"/>
</dbReference>
<name>A0A1H9PX39_9BACI</name>
<dbReference type="GO" id="GO:0000049">
    <property type="term" value="F:tRNA binding"/>
    <property type="evidence" value="ECO:0007669"/>
    <property type="project" value="UniProtKB-UniRule"/>
</dbReference>
<comment type="subunit">
    <text evidence="5">Associates with stalled 50S ribosomal subunits. Binds to RqcP.</text>
</comment>
<dbReference type="Gene3D" id="2.30.310.10">
    <property type="entry name" value="ibrinogen binding protein from staphylococcus aureus domain"/>
    <property type="match status" value="1"/>
</dbReference>
<evidence type="ECO:0000256" key="5">
    <source>
        <dbReference type="HAMAP-Rule" id="MF_00844"/>
    </source>
</evidence>
<dbReference type="InterPro" id="IPR051608">
    <property type="entry name" value="RQC_Subunit_NEMF"/>
</dbReference>
<keyword evidence="3 5" id="KW-0694">RNA-binding</keyword>
<dbReference type="PANTHER" id="PTHR15239:SF6">
    <property type="entry name" value="RIBOSOME QUALITY CONTROL COMPLEX SUBUNIT NEMF"/>
    <property type="match status" value="1"/>
</dbReference>
<comment type="caution">
    <text evidence="7">The sequence shown here is derived from an EMBL/GenBank/DDBJ whole genome shotgun (WGS) entry which is preliminary data.</text>
</comment>
<dbReference type="RefSeq" id="WP_093071744.1">
    <property type="nucleotide sequence ID" value="NZ_FOGV01000002.1"/>
</dbReference>
<dbReference type="InterPro" id="IPR008532">
    <property type="entry name" value="NFACT_RNA-bd"/>
</dbReference>
<dbReference type="Gene3D" id="3.40.970.40">
    <property type="entry name" value="fibrinogen binding protein from staphylococcus aureus domain like"/>
    <property type="match status" value="1"/>
</dbReference>
<keyword evidence="8" id="KW-1185">Reference proteome</keyword>
<feature type="domain" description="NFACT RNA-binding" evidence="6">
    <location>
        <begin position="452"/>
        <end position="541"/>
    </location>
</feature>
<evidence type="ECO:0000256" key="3">
    <source>
        <dbReference type="ARBA" id="ARBA00022884"/>
    </source>
</evidence>
<evidence type="ECO:0000256" key="1">
    <source>
        <dbReference type="ARBA" id="ARBA00022555"/>
    </source>
</evidence>
<gene>
    <name evidence="5" type="primary">rqcH</name>
    <name evidence="7" type="ORF">SAMN05444126_10268</name>
</gene>
<proteinExistence type="inferred from homology"/>